<dbReference type="EMBL" id="GBXM01001462">
    <property type="protein sequence ID" value="JAI07116.1"/>
    <property type="molecule type" value="Transcribed_RNA"/>
</dbReference>
<reference evidence="1" key="1">
    <citation type="submission" date="2014-11" db="EMBL/GenBank/DDBJ databases">
        <authorList>
            <person name="Amaro Gonzalez C."/>
        </authorList>
    </citation>
    <scope>NUCLEOTIDE SEQUENCE</scope>
</reference>
<reference evidence="1" key="2">
    <citation type="journal article" date="2015" name="Fish Shellfish Immunol.">
        <title>Early steps in the European eel (Anguilla anguilla)-Vibrio vulnificus interaction in the gills: Role of the RtxA13 toxin.</title>
        <authorList>
            <person name="Callol A."/>
            <person name="Pajuelo D."/>
            <person name="Ebbesson L."/>
            <person name="Teles M."/>
            <person name="MacKenzie S."/>
            <person name="Amaro C."/>
        </authorList>
    </citation>
    <scope>NUCLEOTIDE SEQUENCE</scope>
</reference>
<organism evidence="1">
    <name type="scientific">Anguilla anguilla</name>
    <name type="common">European freshwater eel</name>
    <name type="synonym">Muraena anguilla</name>
    <dbReference type="NCBI Taxonomy" id="7936"/>
    <lineage>
        <taxon>Eukaryota</taxon>
        <taxon>Metazoa</taxon>
        <taxon>Chordata</taxon>
        <taxon>Craniata</taxon>
        <taxon>Vertebrata</taxon>
        <taxon>Euteleostomi</taxon>
        <taxon>Actinopterygii</taxon>
        <taxon>Neopterygii</taxon>
        <taxon>Teleostei</taxon>
        <taxon>Anguilliformes</taxon>
        <taxon>Anguillidae</taxon>
        <taxon>Anguilla</taxon>
    </lineage>
</organism>
<sequence>MYKANKVNKKRKGSG</sequence>
<name>A0A0E9XZ28_ANGAN</name>
<protein>
    <submittedName>
        <fullName evidence="1">Uncharacterized protein</fullName>
    </submittedName>
</protein>
<proteinExistence type="predicted"/>
<evidence type="ECO:0000313" key="1">
    <source>
        <dbReference type="EMBL" id="JAI07116.1"/>
    </source>
</evidence>
<accession>A0A0E9XZ28</accession>